<evidence type="ECO:0000313" key="8">
    <source>
        <dbReference type="EMBL" id="PFH34374.1"/>
    </source>
</evidence>
<dbReference type="EC" id="3.1.3.48" evidence="2"/>
<dbReference type="PROSITE" id="PS50056">
    <property type="entry name" value="TYR_PHOSPHATASE_2"/>
    <property type="match status" value="1"/>
</dbReference>
<comment type="similarity">
    <text evidence="1">Belongs to the protein-tyrosine phosphatase family. Non-receptor class CDC14 subfamily.</text>
</comment>
<comment type="caution">
    <text evidence="8">The sequence shown here is derived from an EMBL/GenBank/DDBJ whole genome shotgun (WGS) entry which is preliminary data.</text>
</comment>
<dbReference type="SMART" id="SM00404">
    <property type="entry name" value="PTPc_motif"/>
    <property type="match status" value="1"/>
</dbReference>
<dbReference type="Pfam" id="PF22785">
    <property type="entry name" value="Tc-R-P"/>
    <property type="match status" value="1"/>
</dbReference>
<dbReference type="FunFam" id="3.90.190.10:FF:000006">
    <property type="entry name" value="Dual specificity protein phosphatase CDC14B"/>
    <property type="match status" value="1"/>
</dbReference>
<feature type="compositionally biased region" description="Polar residues" evidence="5">
    <location>
        <begin position="404"/>
        <end position="415"/>
    </location>
</feature>
<dbReference type="OrthoDB" id="442453at2759"/>
<feature type="domain" description="Tyrosine specific protein phosphatases" evidence="7">
    <location>
        <begin position="267"/>
        <end position="329"/>
    </location>
</feature>
<evidence type="ECO:0000256" key="2">
    <source>
        <dbReference type="ARBA" id="ARBA00013064"/>
    </source>
</evidence>
<evidence type="ECO:0000256" key="3">
    <source>
        <dbReference type="ARBA" id="ARBA00022801"/>
    </source>
</evidence>
<organism evidence="8 9">
    <name type="scientific">Besnoitia besnoiti</name>
    <name type="common">Apicomplexan protozoan</name>
    <dbReference type="NCBI Taxonomy" id="94643"/>
    <lineage>
        <taxon>Eukaryota</taxon>
        <taxon>Sar</taxon>
        <taxon>Alveolata</taxon>
        <taxon>Apicomplexa</taxon>
        <taxon>Conoidasida</taxon>
        <taxon>Coccidia</taxon>
        <taxon>Eucoccidiorida</taxon>
        <taxon>Eimeriorina</taxon>
        <taxon>Sarcocystidae</taxon>
        <taxon>Besnoitia</taxon>
    </lineage>
</organism>
<evidence type="ECO:0000256" key="5">
    <source>
        <dbReference type="SAM" id="MobiDB-lite"/>
    </source>
</evidence>
<dbReference type="Pfam" id="PF14671">
    <property type="entry name" value="DSPn"/>
    <property type="match status" value="1"/>
</dbReference>
<feature type="domain" description="Tyrosine-protein phosphatase" evidence="6">
    <location>
        <begin position="185"/>
        <end position="343"/>
    </location>
</feature>
<dbReference type="InterPro" id="IPR029260">
    <property type="entry name" value="DSPn"/>
</dbReference>
<dbReference type="InterPro" id="IPR044506">
    <property type="entry name" value="CDC14_C"/>
</dbReference>
<dbReference type="AlphaFoldDB" id="A0A2A9MB01"/>
<evidence type="ECO:0000259" key="6">
    <source>
        <dbReference type="PROSITE" id="PS50054"/>
    </source>
</evidence>
<evidence type="ECO:0000256" key="4">
    <source>
        <dbReference type="ARBA" id="ARBA00022912"/>
    </source>
</evidence>
<keyword evidence="4" id="KW-0904">Protein phosphatase</keyword>
<dbReference type="SUPFAM" id="SSF52799">
    <property type="entry name" value="(Phosphotyrosine protein) phosphatases II"/>
    <property type="match status" value="2"/>
</dbReference>
<dbReference type="EMBL" id="NWUJ01000007">
    <property type="protein sequence ID" value="PFH34374.1"/>
    <property type="molecule type" value="Genomic_DNA"/>
</dbReference>
<dbReference type="PANTHER" id="PTHR23339">
    <property type="entry name" value="TYROSINE SPECIFIC PROTEIN PHOSPHATASE AND DUAL SPECIFICITY PROTEIN PHOSPHATASE"/>
    <property type="match status" value="1"/>
</dbReference>
<keyword evidence="9" id="KW-1185">Reference proteome</keyword>
<dbReference type="Gene3D" id="3.90.190.10">
    <property type="entry name" value="Protein tyrosine phosphatase superfamily"/>
    <property type="match status" value="2"/>
</dbReference>
<keyword evidence="3" id="KW-0378">Hydrolase</keyword>
<accession>A0A2A9MB01</accession>
<dbReference type="GO" id="GO:0004725">
    <property type="term" value="F:protein tyrosine phosphatase activity"/>
    <property type="evidence" value="ECO:0007669"/>
    <property type="project" value="UniProtKB-EC"/>
</dbReference>
<dbReference type="Proteomes" id="UP000224006">
    <property type="component" value="Unassembled WGS sequence"/>
</dbReference>
<evidence type="ECO:0000259" key="7">
    <source>
        <dbReference type="PROSITE" id="PS50056"/>
    </source>
</evidence>
<dbReference type="InterPro" id="IPR003595">
    <property type="entry name" value="Tyr_Pase_cat"/>
</dbReference>
<dbReference type="KEGG" id="bbes:BESB_075260"/>
<sequence length="506" mass="55930">MASANIFHGSSRAGLPRDAVQIIPGRFCFLCMTGTPRDTQTIHFFSTDDRFQYEPFFADFGPLNLSCIYKYAKLLESKLEETKGCQKILIHCTSTEVDRRANAALLIGAAQMLLFGVTAQEAYRPFFSCPKFEPFRDATCGPCSFKLTVLDCLKGLEYAMKLGWFDYKTFNVDEYDYYEKLENGDMNWIIPNRLLAFSCPSSATGDNDGYTTCTPEDYVAVFNRLGIKTVIRLNKRQYDARKFTDRNIEHVDLFFLDGTCPSREIIQKFLHVVENRDHPIAVHCKAGLGRTGTLIGCYAIKNFRFPAVEWIGWNRMCRPGSVLGPQQQFLTEIQHELFQMSVAENLRNPRRTQLSKSPAGSSTASSTHLKDDLADCLAKLSLDDRRVAEYGDAGQGERLLNAKRQQQAGVSSGTPPTAAPPVNGIDRGPQRKILPLPLLLSRPLSSTTVPFTELRKGPSMGTTVNLAPSKCASTVTTAGGAGHDGVPSSIAAAAGRAPRCSARSDR</sequence>
<dbReference type="PROSITE" id="PS00383">
    <property type="entry name" value="TYR_PHOSPHATASE_1"/>
    <property type="match status" value="1"/>
</dbReference>
<gene>
    <name evidence="8" type="ORF">BESB_075260</name>
</gene>
<dbReference type="RefSeq" id="XP_029218383.1">
    <property type="nucleotide sequence ID" value="XM_029365899.1"/>
</dbReference>
<dbReference type="InterPro" id="IPR016130">
    <property type="entry name" value="Tyr_Pase_AS"/>
</dbReference>
<dbReference type="InterPro" id="IPR050561">
    <property type="entry name" value="PTP"/>
</dbReference>
<dbReference type="InterPro" id="IPR020422">
    <property type="entry name" value="TYR_PHOSPHATASE_DUAL_dom"/>
</dbReference>
<dbReference type="CDD" id="cd14499">
    <property type="entry name" value="CDC14_C"/>
    <property type="match status" value="1"/>
</dbReference>
<name>A0A2A9MB01_BESBE</name>
<evidence type="ECO:0000256" key="1">
    <source>
        <dbReference type="ARBA" id="ARBA00007315"/>
    </source>
</evidence>
<protein>
    <recommendedName>
        <fullName evidence="2">protein-tyrosine-phosphatase</fullName>
        <ecNumber evidence="2">3.1.3.48</ecNumber>
    </recommendedName>
</protein>
<dbReference type="VEuPathDB" id="ToxoDB:BESB_075260"/>
<dbReference type="GeneID" id="40312452"/>
<dbReference type="STRING" id="94643.A0A2A9MB01"/>
<evidence type="ECO:0000313" key="9">
    <source>
        <dbReference type="Proteomes" id="UP000224006"/>
    </source>
</evidence>
<dbReference type="PROSITE" id="PS50054">
    <property type="entry name" value="TYR_PHOSPHATASE_DUAL"/>
    <property type="match status" value="1"/>
</dbReference>
<feature type="region of interest" description="Disordered" evidence="5">
    <location>
        <begin position="404"/>
        <end position="429"/>
    </location>
</feature>
<dbReference type="InterPro" id="IPR029021">
    <property type="entry name" value="Prot-tyrosine_phosphatase-like"/>
</dbReference>
<dbReference type="CDD" id="cd17657">
    <property type="entry name" value="CDC14_N"/>
    <property type="match status" value="1"/>
</dbReference>
<dbReference type="InterPro" id="IPR000387">
    <property type="entry name" value="Tyr_Pase_dom"/>
</dbReference>
<proteinExistence type="inferred from homology"/>
<reference evidence="8 9" key="1">
    <citation type="submission" date="2017-09" db="EMBL/GenBank/DDBJ databases">
        <title>Genome sequencing of Besnoitia besnoiti strain Bb-Ger1.</title>
        <authorList>
            <person name="Schares G."/>
            <person name="Venepally P."/>
            <person name="Lorenzi H.A."/>
        </authorList>
    </citation>
    <scope>NUCLEOTIDE SEQUENCE [LARGE SCALE GENOMIC DNA]</scope>
    <source>
        <strain evidence="8 9">Bb-Ger1</strain>
    </source>
</reference>